<dbReference type="EMBL" id="JAIWYP010000011">
    <property type="protein sequence ID" value="KAH3733540.1"/>
    <property type="molecule type" value="Genomic_DNA"/>
</dbReference>
<accession>A0A9D4HSL5</accession>
<protein>
    <submittedName>
        <fullName evidence="1">Uncharacterized protein</fullName>
    </submittedName>
</protein>
<name>A0A9D4HSL5_DREPO</name>
<evidence type="ECO:0000313" key="1">
    <source>
        <dbReference type="EMBL" id="KAH3733540.1"/>
    </source>
</evidence>
<evidence type="ECO:0000313" key="2">
    <source>
        <dbReference type="Proteomes" id="UP000828390"/>
    </source>
</evidence>
<reference evidence="1" key="2">
    <citation type="submission" date="2020-11" db="EMBL/GenBank/DDBJ databases">
        <authorList>
            <person name="McCartney M.A."/>
            <person name="Auch B."/>
            <person name="Kono T."/>
            <person name="Mallez S."/>
            <person name="Becker A."/>
            <person name="Gohl D.M."/>
            <person name="Silverstein K.A.T."/>
            <person name="Koren S."/>
            <person name="Bechman K.B."/>
            <person name="Herman A."/>
            <person name="Abrahante J.E."/>
            <person name="Garbe J."/>
        </authorList>
    </citation>
    <scope>NUCLEOTIDE SEQUENCE</scope>
    <source>
        <strain evidence="1">Duluth1</strain>
        <tissue evidence="1">Whole animal</tissue>
    </source>
</reference>
<proteinExistence type="predicted"/>
<gene>
    <name evidence="1" type="ORF">DPMN_039969</name>
</gene>
<dbReference type="AlphaFoldDB" id="A0A9D4HSL5"/>
<dbReference type="Proteomes" id="UP000828390">
    <property type="component" value="Unassembled WGS sequence"/>
</dbReference>
<comment type="caution">
    <text evidence="1">The sequence shown here is derived from an EMBL/GenBank/DDBJ whole genome shotgun (WGS) entry which is preliminary data.</text>
</comment>
<sequence length="125" mass="14102">MVLVESIVVCQQAYKSRESVLRLVSMKETHWKTMRILGISTDKHERTTLENHENINMEEPGNILSIVSLKELGIRTPGNILSILSLKEPGISTEKEPGISTEESVLSTEHEITTMESHENIGKQY</sequence>
<organism evidence="1 2">
    <name type="scientific">Dreissena polymorpha</name>
    <name type="common">Zebra mussel</name>
    <name type="synonym">Mytilus polymorpha</name>
    <dbReference type="NCBI Taxonomy" id="45954"/>
    <lineage>
        <taxon>Eukaryota</taxon>
        <taxon>Metazoa</taxon>
        <taxon>Spiralia</taxon>
        <taxon>Lophotrochozoa</taxon>
        <taxon>Mollusca</taxon>
        <taxon>Bivalvia</taxon>
        <taxon>Autobranchia</taxon>
        <taxon>Heteroconchia</taxon>
        <taxon>Euheterodonta</taxon>
        <taxon>Imparidentia</taxon>
        <taxon>Neoheterodontei</taxon>
        <taxon>Myida</taxon>
        <taxon>Dreissenoidea</taxon>
        <taxon>Dreissenidae</taxon>
        <taxon>Dreissena</taxon>
    </lineage>
</organism>
<keyword evidence="2" id="KW-1185">Reference proteome</keyword>
<reference evidence="1" key="1">
    <citation type="journal article" date="2019" name="bioRxiv">
        <title>The Genome of the Zebra Mussel, Dreissena polymorpha: A Resource for Invasive Species Research.</title>
        <authorList>
            <person name="McCartney M.A."/>
            <person name="Auch B."/>
            <person name="Kono T."/>
            <person name="Mallez S."/>
            <person name="Zhang Y."/>
            <person name="Obille A."/>
            <person name="Becker A."/>
            <person name="Abrahante J.E."/>
            <person name="Garbe J."/>
            <person name="Badalamenti J.P."/>
            <person name="Herman A."/>
            <person name="Mangelson H."/>
            <person name="Liachko I."/>
            <person name="Sullivan S."/>
            <person name="Sone E.D."/>
            <person name="Koren S."/>
            <person name="Silverstein K.A.T."/>
            <person name="Beckman K.B."/>
            <person name="Gohl D.M."/>
        </authorList>
    </citation>
    <scope>NUCLEOTIDE SEQUENCE</scope>
    <source>
        <strain evidence="1">Duluth1</strain>
        <tissue evidence="1">Whole animal</tissue>
    </source>
</reference>